<dbReference type="Proteomes" id="UP000286186">
    <property type="component" value="Unassembled WGS sequence"/>
</dbReference>
<reference evidence="1 2" key="1">
    <citation type="submission" date="2018-08" db="EMBL/GenBank/DDBJ databases">
        <title>A genome reference for cultivated species of the human gut microbiota.</title>
        <authorList>
            <person name="Zou Y."/>
            <person name="Xue W."/>
            <person name="Luo G."/>
        </authorList>
    </citation>
    <scope>NUCLEOTIDE SEQUENCE [LARGE SCALE GENOMIC DNA]</scope>
    <source>
        <strain evidence="1 2">AM23-22</strain>
    </source>
</reference>
<evidence type="ECO:0000313" key="1">
    <source>
        <dbReference type="EMBL" id="RHF90164.1"/>
    </source>
</evidence>
<evidence type="ECO:0000313" key="2">
    <source>
        <dbReference type="Proteomes" id="UP000286186"/>
    </source>
</evidence>
<dbReference type="InterPro" id="IPR053842">
    <property type="entry name" value="NikA-like"/>
</dbReference>
<dbReference type="RefSeq" id="WP_117908233.1">
    <property type="nucleotide sequence ID" value="NZ_JBBNGR010000005.1"/>
</dbReference>
<gene>
    <name evidence="1" type="ORF">DW652_02430</name>
</gene>
<dbReference type="AlphaFoldDB" id="A0A414RAU5"/>
<protein>
    <submittedName>
        <fullName evidence="1">Mobilization protein</fullName>
    </submittedName>
</protein>
<dbReference type="Pfam" id="PF21983">
    <property type="entry name" value="NikA-like"/>
    <property type="match status" value="1"/>
</dbReference>
<accession>A0A414RAU5</accession>
<dbReference type="EMBL" id="QRHR01000002">
    <property type="protein sequence ID" value="RHF90164.1"/>
    <property type="molecule type" value="Genomic_DNA"/>
</dbReference>
<name>A0A414RAU5_9FIRM</name>
<organism evidence="1 2">
    <name type="scientific">Eubacterium ventriosum</name>
    <dbReference type="NCBI Taxonomy" id="39496"/>
    <lineage>
        <taxon>Bacteria</taxon>
        <taxon>Bacillati</taxon>
        <taxon>Bacillota</taxon>
        <taxon>Clostridia</taxon>
        <taxon>Eubacteriales</taxon>
        <taxon>Eubacteriaceae</taxon>
        <taxon>Eubacterium</taxon>
    </lineage>
</organism>
<proteinExistence type="predicted"/>
<sequence>MEKSLDSHGRWRQKIVAFRVSDEEAKIIDNKVALSGLTKQDYILRRLCEKEITVYGNPKVYIALKTKLNDVYEELKRISDASEVNDVLLEVIELIAVTMNGMKEEAETWITKE</sequence>
<comment type="caution">
    <text evidence="1">The sequence shown here is derived from an EMBL/GenBank/DDBJ whole genome shotgun (WGS) entry which is preliminary data.</text>
</comment>